<sequence>MMENEQTQPSKNFIELYFLRRSLQDVYLDFESSVNEYRFTANHE</sequence>
<comment type="caution">
    <text evidence="1">The sequence shown here is derived from an EMBL/GenBank/DDBJ whole genome shotgun (WGS) entry which is preliminary data.</text>
</comment>
<organism evidence="1 2">
    <name type="scientific">Scopulibacillus daqui</name>
    <dbReference type="NCBI Taxonomy" id="1469162"/>
    <lineage>
        <taxon>Bacteria</taxon>
        <taxon>Bacillati</taxon>
        <taxon>Bacillota</taxon>
        <taxon>Bacilli</taxon>
        <taxon>Bacillales</taxon>
        <taxon>Sporolactobacillaceae</taxon>
        <taxon>Scopulibacillus</taxon>
    </lineage>
</organism>
<gene>
    <name evidence="1" type="ORF">JOD45_003014</name>
</gene>
<dbReference type="RefSeq" id="WP_275583981.1">
    <property type="nucleotide sequence ID" value="NZ_JAFBER010000029.1"/>
</dbReference>
<evidence type="ECO:0000313" key="1">
    <source>
        <dbReference type="EMBL" id="MBM7646780.1"/>
    </source>
</evidence>
<keyword evidence="2" id="KW-1185">Reference proteome</keyword>
<dbReference type="EMBL" id="JAFBER010000029">
    <property type="protein sequence ID" value="MBM7646780.1"/>
    <property type="molecule type" value="Genomic_DNA"/>
</dbReference>
<reference evidence="1 2" key="1">
    <citation type="submission" date="2021-01" db="EMBL/GenBank/DDBJ databases">
        <title>Genomic Encyclopedia of Type Strains, Phase IV (KMG-IV): sequencing the most valuable type-strain genomes for metagenomic binning, comparative biology and taxonomic classification.</title>
        <authorList>
            <person name="Goeker M."/>
        </authorList>
    </citation>
    <scope>NUCLEOTIDE SEQUENCE [LARGE SCALE GENOMIC DNA]</scope>
    <source>
        <strain evidence="1 2">DSM 28236</strain>
    </source>
</reference>
<protein>
    <submittedName>
        <fullName evidence="1">Uncharacterized protein</fullName>
    </submittedName>
</protein>
<name>A0ABS2Q4A3_9BACL</name>
<accession>A0ABS2Q4A3</accession>
<evidence type="ECO:0000313" key="2">
    <source>
        <dbReference type="Proteomes" id="UP000808914"/>
    </source>
</evidence>
<proteinExistence type="predicted"/>
<dbReference type="Proteomes" id="UP000808914">
    <property type="component" value="Unassembled WGS sequence"/>
</dbReference>